<keyword evidence="4 11" id="KW-0762">Sugar transport</keyword>
<evidence type="ECO:0000256" key="8">
    <source>
        <dbReference type="ARBA" id="ARBA00023136"/>
    </source>
</evidence>
<evidence type="ECO:0000313" key="14">
    <source>
        <dbReference type="Proteomes" id="UP000030008"/>
    </source>
</evidence>
<evidence type="ECO:0000256" key="9">
    <source>
        <dbReference type="SAM" id="Phobius"/>
    </source>
</evidence>
<keyword evidence="3" id="KW-1003">Cell membrane</keyword>
<dbReference type="EMBL" id="CP048838">
    <property type="protein sequence ID" value="QJA04741.1"/>
    <property type="molecule type" value="Genomic_DNA"/>
</dbReference>
<dbReference type="GO" id="GO:0005886">
    <property type="term" value="C:plasma membrane"/>
    <property type="evidence" value="ECO:0007669"/>
    <property type="project" value="UniProtKB-SubCell"/>
</dbReference>
<reference evidence="13 15" key="3">
    <citation type="submission" date="2020-02" db="EMBL/GenBank/DDBJ databases">
        <authorList>
            <person name="Kociolek L.K."/>
            <person name="Ozer E.A."/>
        </authorList>
    </citation>
    <scope>NUCLEOTIDE SEQUENCE [LARGE SCALE GENOMIC DNA]</scope>
    <source>
        <strain evidence="13 15">ATCC 14501</strain>
    </source>
</reference>
<dbReference type="Proteomes" id="UP000604383">
    <property type="component" value="Unassembled WGS sequence"/>
</dbReference>
<gene>
    <name evidence="10" type="ORF">CIAN88_01180</name>
    <name evidence="13" type="ORF">G4D54_21035</name>
    <name evidence="12" type="ORF">GT664_10270</name>
    <name evidence="11" type="ORF">MKC95_18635</name>
</gene>
<dbReference type="Proteomes" id="UP000030008">
    <property type="component" value="Unassembled WGS sequence"/>
</dbReference>
<dbReference type="Pfam" id="PF03609">
    <property type="entry name" value="EII-Sor"/>
    <property type="match status" value="1"/>
</dbReference>
<evidence type="ECO:0000313" key="10">
    <source>
        <dbReference type="EMBL" id="KGJ54857.1"/>
    </source>
</evidence>
<dbReference type="RefSeq" id="WP_002606191.1">
    <property type="nucleotide sequence ID" value="NZ_AP025565.1"/>
</dbReference>
<sequence length="251" mass="26717">MDTSLLLIAAFCGIWQFVSTTDFGYTLSDTLGQPVLVGALLGLLTGQVEQGLMIGGSLELMYLGIIYPGGTVPACASSAALVAIPIALRTGLDAHAATVLAVPFGILGSILWNVKYSINSTFTIRAQKSVENGNYAAVTRNASVYPLILTFFLTAIPIFLANILAPTLVEGVINSIPTWAMHGIEVAGGVLPAIGFAMAVYTIGKMEFLPFFVIGYFLVIYFEVATMGVAIFGTCIALLYLFLKNKKEREV</sequence>
<dbReference type="GeneID" id="61928078"/>
<protein>
    <submittedName>
        <fullName evidence="10">PTS sorbose transporter subunit IIC</fullName>
    </submittedName>
    <submittedName>
        <fullName evidence="11">PTS sugar transporter subunit IIC</fullName>
    </submittedName>
</protein>
<dbReference type="PROSITE" id="PS51106">
    <property type="entry name" value="PTS_EIIC_TYPE_4"/>
    <property type="match status" value="1"/>
</dbReference>
<evidence type="ECO:0000256" key="5">
    <source>
        <dbReference type="ARBA" id="ARBA00022683"/>
    </source>
</evidence>
<dbReference type="GO" id="GO:0009401">
    <property type="term" value="P:phosphoenolpyruvate-dependent sugar phosphotransferase system"/>
    <property type="evidence" value="ECO:0007669"/>
    <property type="project" value="UniProtKB-KW"/>
</dbReference>
<dbReference type="EMBL" id="JQIF01000006">
    <property type="protein sequence ID" value="KGJ54857.1"/>
    <property type="molecule type" value="Genomic_DNA"/>
</dbReference>
<dbReference type="EMBL" id="JAKTMA010000040">
    <property type="protein sequence ID" value="MCR0234786.1"/>
    <property type="molecule type" value="Genomic_DNA"/>
</dbReference>
<evidence type="ECO:0000256" key="2">
    <source>
        <dbReference type="ARBA" id="ARBA00022448"/>
    </source>
</evidence>
<evidence type="ECO:0000256" key="1">
    <source>
        <dbReference type="ARBA" id="ARBA00004651"/>
    </source>
</evidence>
<keyword evidence="6 9" id="KW-0812">Transmembrane</keyword>
<dbReference type="InterPro" id="IPR050303">
    <property type="entry name" value="GatZ_KbaZ_carbometab"/>
</dbReference>
<dbReference type="PANTHER" id="PTHR32502:SF8">
    <property type="entry name" value="N-ACETYLGALACTOSAMINE PERMEASE IIC COMPONENT 1"/>
    <property type="match status" value="1"/>
</dbReference>
<dbReference type="Proteomes" id="UP000503330">
    <property type="component" value="Chromosome"/>
</dbReference>
<dbReference type="PANTHER" id="PTHR32502">
    <property type="entry name" value="N-ACETYLGALACTOSAMINE PERMEASE II COMPONENT-RELATED"/>
    <property type="match status" value="1"/>
</dbReference>
<keyword evidence="5" id="KW-0598">Phosphotransferase system</keyword>
<proteinExistence type="predicted"/>
<evidence type="ECO:0000313" key="12">
    <source>
        <dbReference type="EMBL" id="MZH56132.1"/>
    </source>
</evidence>
<feature type="transmembrane region" description="Helical" evidence="9">
    <location>
        <begin position="60"/>
        <end position="88"/>
    </location>
</feature>
<dbReference type="Proteomes" id="UP001203972">
    <property type="component" value="Unassembled WGS sequence"/>
</dbReference>
<evidence type="ECO:0000256" key="7">
    <source>
        <dbReference type="ARBA" id="ARBA00022989"/>
    </source>
</evidence>
<feature type="transmembrane region" description="Helical" evidence="9">
    <location>
        <begin position="184"/>
        <end position="204"/>
    </location>
</feature>
<name>A0A099ICI4_CLOIN</name>
<keyword evidence="8 9" id="KW-0472">Membrane</keyword>
<dbReference type="AlphaFoldDB" id="A0A099ICI4"/>
<reference evidence="12" key="2">
    <citation type="journal article" date="2019" name="Nat. Med.">
        <title>A library of human gut bacterial isolates paired with longitudinal multiomics data enables mechanistic microbiome research.</title>
        <authorList>
            <person name="Poyet M."/>
            <person name="Groussin M."/>
            <person name="Gibbons S.M."/>
            <person name="Avila-Pacheco J."/>
            <person name="Jiang X."/>
            <person name="Kearney S.M."/>
            <person name="Perrotta A.R."/>
            <person name="Berdy B."/>
            <person name="Zhao S."/>
            <person name="Lieberman T.D."/>
            <person name="Swanson P.K."/>
            <person name="Smith M."/>
            <person name="Roesemann S."/>
            <person name="Alexander J.E."/>
            <person name="Rich S.A."/>
            <person name="Livny J."/>
            <person name="Vlamakis H."/>
            <person name="Clish C."/>
            <person name="Bullock K."/>
            <person name="Deik A."/>
            <person name="Scott J."/>
            <person name="Pierce K.A."/>
            <person name="Xavier R.J."/>
            <person name="Alm E.J."/>
        </authorList>
    </citation>
    <scope>NUCLEOTIDE SEQUENCE</scope>
    <source>
        <strain evidence="12">BIOML-A12</strain>
    </source>
</reference>
<reference evidence="11" key="4">
    <citation type="journal article" date="2022" name="Clin. Infect. Dis.">
        <title>Association between Clostridium innocuum and antibiotic-associated diarrhea in adults and children: A cross-sectional study and comparative genomics analysis.</title>
        <authorList>
            <person name="Cherny K.E."/>
            <person name="Muscat E.B."/>
            <person name="Balaji A."/>
            <person name="Mukherjee J."/>
            <person name="Ozer E.A."/>
            <person name="Angarone M.P."/>
            <person name="Hauser A.R."/>
            <person name="Sichel J.S."/>
            <person name="Amponsah E."/>
            <person name="Kociolek L.K."/>
        </authorList>
    </citation>
    <scope>NUCLEOTIDE SEQUENCE</scope>
    <source>
        <strain evidence="11">NU1-AC-029v</strain>
    </source>
</reference>
<evidence type="ECO:0000313" key="15">
    <source>
        <dbReference type="Proteomes" id="UP000503330"/>
    </source>
</evidence>
<reference evidence="10 14" key="1">
    <citation type="submission" date="2014-08" db="EMBL/GenBank/DDBJ databases">
        <title>Clostridium innocuum, an unnegligible vancomycin-resistant pathogen causing extra-intestinal infections.</title>
        <authorList>
            <person name="Feng Y."/>
            <person name="Chiu C.-H."/>
        </authorList>
    </citation>
    <scope>NUCLEOTIDE SEQUENCE [LARGE SCALE GENOMIC DNA]</scope>
    <source>
        <strain evidence="10 14">AN88</strain>
    </source>
</reference>
<evidence type="ECO:0000256" key="4">
    <source>
        <dbReference type="ARBA" id="ARBA00022597"/>
    </source>
</evidence>
<comment type="subcellular location">
    <subcellularLocation>
        <location evidence="1">Cell membrane</location>
        <topology evidence="1">Multi-pass membrane protein</topology>
    </subcellularLocation>
</comment>
<accession>A0A099ICI4</accession>
<evidence type="ECO:0000256" key="3">
    <source>
        <dbReference type="ARBA" id="ARBA00022475"/>
    </source>
</evidence>
<evidence type="ECO:0000313" key="11">
    <source>
        <dbReference type="EMBL" id="MCR0234786.1"/>
    </source>
</evidence>
<dbReference type="EMBL" id="WWTN01000015">
    <property type="protein sequence ID" value="MZH56132.1"/>
    <property type="molecule type" value="Genomic_DNA"/>
</dbReference>
<evidence type="ECO:0000313" key="13">
    <source>
        <dbReference type="EMBL" id="QJA04741.1"/>
    </source>
</evidence>
<feature type="transmembrane region" description="Helical" evidence="9">
    <location>
        <begin position="144"/>
        <end position="164"/>
    </location>
</feature>
<feature type="transmembrane region" description="Helical" evidence="9">
    <location>
        <begin position="216"/>
        <end position="243"/>
    </location>
</feature>
<keyword evidence="7 9" id="KW-1133">Transmembrane helix</keyword>
<feature type="transmembrane region" description="Helical" evidence="9">
    <location>
        <begin position="94"/>
        <end position="114"/>
    </location>
</feature>
<organism evidence="10 14">
    <name type="scientific">Clostridium innocuum</name>
    <dbReference type="NCBI Taxonomy" id="1522"/>
    <lineage>
        <taxon>Bacteria</taxon>
        <taxon>Bacillati</taxon>
        <taxon>Bacillota</taxon>
        <taxon>Clostridia</taxon>
        <taxon>Eubacteriales</taxon>
        <taxon>Clostridiaceae</taxon>
        <taxon>Clostridium</taxon>
    </lineage>
</organism>
<keyword evidence="2" id="KW-0813">Transport</keyword>
<dbReference type="InterPro" id="IPR004700">
    <property type="entry name" value="PTS_IIC_man"/>
</dbReference>
<evidence type="ECO:0000256" key="6">
    <source>
        <dbReference type="ARBA" id="ARBA00022692"/>
    </source>
</evidence>